<dbReference type="PROSITE" id="PS00108">
    <property type="entry name" value="PROTEIN_KINASE_ST"/>
    <property type="match status" value="1"/>
</dbReference>
<dbReference type="Pfam" id="PF00069">
    <property type="entry name" value="Pkinase"/>
    <property type="match status" value="1"/>
</dbReference>
<dbReference type="PANTHER" id="PTHR24055">
    <property type="entry name" value="MITOGEN-ACTIVATED PROTEIN KINASE"/>
    <property type="match status" value="1"/>
</dbReference>
<dbReference type="PROSITE" id="PS51144">
    <property type="entry name" value="ALPHA_CA_2"/>
    <property type="match status" value="1"/>
</dbReference>
<proteinExistence type="predicted"/>
<name>A0A336M8T2_CULSO</name>
<dbReference type="SMART" id="SM00220">
    <property type="entry name" value="S_TKc"/>
    <property type="match status" value="1"/>
</dbReference>
<dbReference type="InterPro" id="IPR041878">
    <property type="entry name" value="Alpha_CARP_X/XI"/>
</dbReference>
<dbReference type="FunFam" id="1.10.510.10:FF:000624">
    <property type="entry name" value="Mitogen-activated protein kinase"/>
    <property type="match status" value="1"/>
</dbReference>
<dbReference type="InterPro" id="IPR008271">
    <property type="entry name" value="Ser/Thr_kinase_AS"/>
</dbReference>
<keyword evidence="4" id="KW-0418">Kinase</keyword>
<dbReference type="Gene3D" id="1.10.510.10">
    <property type="entry name" value="Transferase(Phosphotransferase) domain 1"/>
    <property type="match status" value="1"/>
</dbReference>
<evidence type="ECO:0000313" key="8">
    <source>
        <dbReference type="EMBL" id="SSX06104.1"/>
    </source>
</evidence>
<evidence type="ECO:0000256" key="3">
    <source>
        <dbReference type="ARBA" id="ARBA00022741"/>
    </source>
</evidence>
<accession>A0A336M8T2</accession>
<dbReference type="SMART" id="SM01057">
    <property type="entry name" value="Carb_anhydrase"/>
    <property type="match status" value="1"/>
</dbReference>
<organism evidence="9">
    <name type="scientific">Culicoides sonorensis</name>
    <name type="common">Biting midge</name>
    <dbReference type="NCBI Taxonomy" id="179676"/>
    <lineage>
        <taxon>Eukaryota</taxon>
        <taxon>Metazoa</taxon>
        <taxon>Ecdysozoa</taxon>
        <taxon>Arthropoda</taxon>
        <taxon>Hexapoda</taxon>
        <taxon>Insecta</taxon>
        <taxon>Pterygota</taxon>
        <taxon>Neoptera</taxon>
        <taxon>Endopterygota</taxon>
        <taxon>Diptera</taxon>
        <taxon>Nematocera</taxon>
        <taxon>Chironomoidea</taxon>
        <taxon>Ceratopogonidae</taxon>
        <taxon>Ceratopogoninae</taxon>
        <taxon>Culicoides</taxon>
        <taxon>Monoculicoides</taxon>
    </lineage>
</organism>
<dbReference type="GO" id="GO:0004674">
    <property type="term" value="F:protein serine/threonine kinase activity"/>
    <property type="evidence" value="ECO:0007669"/>
    <property type="project" value="UniProtKB-KW"/>
</dbReference>
<evidence type="ECO:0000256" key="1">
    <source>
        <dbReference type="ARBA" id="ARBA00022527"/>
    </source>
</evidence>
<dbReference type="Pfam" id="PF00194">
    <property type="entry name" value="Carb_anhydrase"/>
    <property type="match status" value="1"/>
</dbReference>
<dbReference type="InterPro" id="IPR050117">
    <property type="entry name" value="MAPK"/>
</dbReference>
<dbReference type="InterPro" id="IPR036398">
    <property type="entry name" value="CA_dom_sf"/>
</dbReference>
<evidence type="ECO:0000259" key="7">
    <source>
        <dbReference type="PROSITE" id="PS51144"/>
    </source>
</evidence>
<keyword evidence="1" id="KW-0723">Serine/threonine-protein kinase</keyword>
<dbReference type="VEuPathDB" id="VectorBase:CSON013440"/>
<evidence type="ECO:0000259" key="6">
    <source>
        <dbReference type="PROSITE" id="PS50011"/>
    </source>
</evidence>
<dbReference type="Gene3D" id="3.30.200.20">
    <property type="entry name" value="Phosphorylase Kinase, domain 1"/>
    <property type="match status" value="1"/>
</dbReference>
<reference evidence="8" key="1">
    <citation type="submission" date="2018-04" db="EMBL/GenBank/DDBJ databases">
        <authorList>
            <person name="Go L.Y."/>
            <person name="Mitchell J.A."/>
        </authorList>
    </citation>
    <scope>NUCLEOTIDE SEQUENCE</scope>
    <source>
        <tissue evidence="8">Whole organism</tissue>
    </source>
</reference>
<dbReference type="EMBL" id="UFQS01000677">
    <property type="protein sequence ID" value="SSX06104.1"/>
    <property type="molecule type" value="Genomic_DNA"/>
</dbReference>
<feature type="domain" description="Protein kinase" evidence="6">
    <location>
        <begin position="1"/>
        <end position="306"/>
    </location>
</feature>
<evidence type="ECO:0000256" key="5">
    <source>
        <dbReference type="ARBA" id="ARBA00022840"/>
    </source>
</evidence>
<dbReference type="AlphaFoldDB" id="A0A336M8T2"/>
<dbReference type="SUPFAM" id="SSF56112">
    <property type="entry name" value="Protein kinase-like (PK-like)"/>
    <property type="match status" value="1"/>
</dbReference>
<dbReference type="EMBL" id="UFQT01000677">
    <property type="protein sequence ID" value="SSX26460.1"/>
    <property type="molecule type" value="Genomic_DNA"/>
</dbReference>
<keyword evidence="5" id="KW-0067">ATP-binding</keyword>
<dbReference type="CDD" id="cd03121">
    <property type="entry name" value="alpha_CARP_X_XI_like"/>
    <property type="match status" value="1"/>
</dbReference>
<dbReference type="InterPro" id="IPR000719">
    <property type="entry name" value="Prot_kinase_dom"/>
</dbReference>
<evidence type="ECO:0000313" key="9">
    <source>
        <dbReference type="EMBL" id="SSX26460.1"/>
    </source>
</evidence>
<dbReference type="GO" id="GO:0005524">
    <property type="term" value="F:ATP binding"/>
    <property type="evidence" value="ECO:0007669"/>
    <property type="project" value="UniProtKB-KW"/>
</dbReference>
<keyword evidence="3" id="KW-0547">Nucleotide-binding</keyword>
<dbReference type="PROSITE" id="PS50011">
    <property type="entry name" value="PROTEIN_KINASE_DOM"/>
    <property type="match status" value="1"/>
</dbReference>
<dbReference type="SUPFAM" id="SSF51069">
    <property type="entry name" value="Carbonic anhydrase"/>
    <property type="match status" value="1"/>
</dbReference>
<dbReference type="Gene3D" id="3.10.200.10">
    <property type="entry name" value="Alpha carbonic anhydrase"/>
    <property type="match status" value="1"/>
</dbReference>
<dbReference type="InterPro" id="IPR011009">
    <property type="entry name" value="Kinase-like_dom_sf"/>
</dbReference>
<sequence>MKDGFIRNSRCNICTPINTKRSSANDMLMNKELQALKKLDEHPNVLSLTDCFLNLNGSLLFVFDIMDCSMYDYIKNRKRRLSELQVQHFLYQLTCGLLHLHKNGLFHRDIKPENILIKSNLGVAVNPLKTRILKLGDLGSVCLDHTLPHSAYISTRWYRAPECLLTNGYYGPKIDIWALGCCFYEMLTLNPLFPGDHELDQLYKIHEILGTPSKSLLMKFKYKHSDFEFPFKPPLPFHKLLPSVSQYGPAFWGLINPEWHLCNKGRRQSPVNLEPQRLLFDPNLRPLHIDKHRISGTILNTGHSVIFTADNDTTATNVYGPQIPVNLTGGPLSYRYRFNEIHIHYGLHDQFGSEHSVEGYTFPAEIQIFGYNSQLYTNFSDALYKAQGIVGVAVLLQLGDLSNPELRMLTDQLEKIRFGGDEAAVRRISIRGLLPDTEHYMTYEGSTTSPACHETVTWIVLNKPIYITKQQLFGLRRLMQGQPDHPKAPLGNNFRPPQPLLHRPVRTNIDFRSKQNGKACPTMHKEVLYKANSWKQH</sequence>
<dbReference type="InterPro" id="IPR001148">
    <property type="entry name" value="CA_dom"/>
</dbReference>
<feature type="domain" description="Alpha-carbonic anhydrase" evidence="7">
    <location>
        <begin position="227"/>
        <end position="509"/>
    </location>
</feature>
<keyword evidence="2" id="KW-0808">Transferase</keyword>
<protein>
    <submittedName>
        <fullName evidence="9">CSON013440 protein</fullName>
    </submittedName>
</protein>
<gene>
    <name evidence="9" type="primary">CSON013440</name>
</gene>
<evidence type="ECO:0000256" key="2">
    <source>
        <dbReference type="ARBA" id="ARBA00022679"/>
    </source>
</evidence>
<reference evidence="9" key="2">
    <citation type="submission" date="2018-07" db="EMBL/GenBank/DDBJ databases">
        <authorList>
            <person name="Quirk P.G."/>
            <person name="Krulwich T.A."/>
        </authorList>
    </citation>
    <scope>NUCLEOTIDE SEQUENCE</scope>
</reference>
<evidence type="ECO:0000256" key="4">
    <source>
        <dbReference type="ARBA" id="ARBA00022777"/>
    </source>
</evidence>